<name>A0ABD5TXG4_9EURY</name>
<dbReference type="EMBL" id="JBHSXH010000004">
    <property type="protein sequence ID" value="MFC6823540.1"/>
    <property type="molecule type" value="Genomic_DNA"/>
</dbReference>
<evidence type="ECO:0000256" key="3">
    <source>
        <dbReference type="ARBA" id="ARBA00022982"/>
    </source>
</evidence>
<feature type="domain" description="Blue (type 1) copper" evidence="6">
    <location>
        <begin position="22"/>
        <end position="60"/>
    </location>
</feature>
<feature type="region of interest" description="Disordered" evidence="5">
    <location>
        <begin position="1"/>
        <end position="27"/>
    </location>
</feature>
<accession>A0ABD5TXG4</accession>
<keyword evidence="3" id="KW-0249">Electron transport</keyword>
<proteinExistence type="predicted"/>
<dbReference type="InterPro" id="IPR028871">
    <property type="entry name" value="BlueCu_1_BS"/>
</dbReference>
<evidence type="ECO:0000256" key="2">
    <source>
        <dbReference type="ARBA" id="ARBA00022723"/>
    </source>
</evidence>
<evidence type="ECO:0000256" key="4">
    <source>
        <dbReference type="ARBA" id="ARBA00023008"/>
    </source>
</evidence>
<comment type="caution">
    <text evidence="7">The sequence shown here is derived from an EMBL/GenBank/DDBJ whole genome shotgun (WGS) entry which is preliminary data.</text>
</comment>
<keyword evidence="2" id="KW-0479">Metal-binding</keyword>
<protein>
    <submittedName>
        <fullName evidence="7">Plastocyanin/azurin family copper-binding protein</fullName>
    </submittedName>
</protein>
<evidence type="ECO:0000259" key="6">
    <source>
        <dbReference type="Pfam" id="PF00127"/>
    </source>
</evidence>
<organism evidence="7 8">
    <name type="scientific">Halopelagius fulvigenes</name>
    <dbReference type="NCBI Taxonomy" id="1198324"/>
    <lineage>
        <taxon>Archaea</taxon>
        <taxon>Methanobacteriati</taxon>
        <taxon>Methanobacteriota</taxon>
        <taxon>Stenosarchaea group</taxon>
        <taxon>Halobacteria</taxon>
        <taxon>Halobacteriales</taxon>
        <taxon>Haloferacaceae</taxon>
    </lineage>
</organism>
<dbReference type="InterPro" id="IPR008972">
    <property type="entry name" value="Cupredoxin"/>
</dbReference>
<dbReference type="Gene3D" id="2.60.40.420">
    <property type="entry name" value="Cupredoxins - blue copper proteins"/>
    <property type="match status" value="1"/>
</dbReference>
<dbReference type="PROSITE" id="PS00196">
    <property type="entry name" value="COPPER_BLUE"/>
    <property type="match status" value="1"/>
</dbReference>
<dbReference type="Proteomes" id="UP001596408">
    <property type="component" value="Unassembled WGS sequence"/>
</dbReference>
<evidence type="ECO:0000313" key="8">
    <source>
        <dbReference type="Proteomes" id="UP001596408"/>
    </source>
</evidence>
<gene>
    <name evidence="7" type="ORF">ACFQEV_00770</name>
</gene>
<keyword evidence="8" id="KW-1185">Reference proteome</keyword>
<keyword evidence="1" id="KW-0813">Transport</keyword>
<dbReference type="AlphaFoldDB" id="A0ABD5TXG4"/>
<sequence length="129" mass="13515">MWEWSGQGGSHNVSAKDGSFGSEMTGEKGHTFERTFEEAGTYKYVCVPHEAMGMKGAVVVDDSVAAVSGSGGGGEITEEEFWPLSVAGGVTLAVVSPIVFGVAAWIAGTGDEPEVAWREDAEDDGRVRT</sequence>
<evidence type="ECO:0000256" key="5">
    <source>
        <dbReference type="SAM" id="MobiDB-lite"/>
    </source>
</evidence>
<reference evidence="7 8" key="1">
    <citation type="journal article" date="2019" name="Int. J. Syst. Evol. Microbiol.">
        <title>The Global Catalogue of Microorganisms (GCM) 10K type strain sequencing project: providing services to taxonomists for standard genome sequencing and annotation.</title>
        <authorList>
            <consortium name="The Broad Institute Genomics Platform"/>
            <consortium name="The Broad Institute Genome Sequencing Center for Infectious Disease"/>
            <person name="Wu L."/>
            <person name="Ma J."/>
        </authorList>
    </citation>
    <scope>NUCLEOTIDE SEQUENCE [LARGE SCALE GENOMIC DNA]</scope>
    <source>
        <strain evidence="7 8">YIM 94188</strain>
    </source>
</reference>
<evidence type="ECO:0000256" key="1">
    <source>
        <dbReference type="ARBA" id="ARBA00022448"/>
    </source>
</evidence>
<dbReference type="InterPro" id="IPR000923">
    <property type="entry name" value="BlueCu_1"/>
</dbReference>
<dbReference type="Pfam" id="PF00127">
    <property type="entry name" value="Copper-bind"/>
    <property type="match status" value="1"/>
</dbReference>
<dbReference type="RefSeq" id="WP_379691984.1">
    <property type="nucleotide sequence ID" value="NZ_JBHSXH010000004.1"/>
</dbReference>
<evidence type="ECO:0000313" key="7">
    <source>
        <dbReference type="EMBL" id="MFC6823540.1"/>
    </source>
</evidence>
<dbReference type="GO" id="GO:0046872">
    <property type="term" value="F:metal ion binding"/>
    <property type="evidence" value="ECO:0007669"/>
    <property type="project" value="UniProtKB-KW"/>
</dbReference>
<keyword evidence="4" id="KW-0186">Copper</keyword>
<dbReference type="SUPFAM" id="SSF49503">
    <property type="entry name" value="Cupredoxins"/>
    <property type="match status" value="1"/>
</dbReference>